<dbReference type="InterPro" id="IPR024096">
    <property type="entry name" value="NO_sig/Golgi_transp_ligand-bd"/>
</dbReference>
<dbReference type="OrthoDB" id="2965348at2"/>
<comment type="caution">
    <text evidence="1">The sequence shown here is derived from an EMBL/GenBank/DDBJ whole genome shotgun (WGS) entry which is preliminary data.</text>
</comment>
<gene>
    <name evidence="1" type="ORF">JCM9140_2193</name>
</gene>
<evidence type="ECO:0008006" key="3">
    <source>
        <dbReference type="Google" id="ProtNLM"/>
    </source>
</evidence>
<dbReference type="InterPro" id="IPR019642">
    <property type="entry name" value="DUF2507"/>
</dbReference>
<dbReference type="Gene3D" id="3.30.1380.20">
    <property type="entry name" value="Trafficking protein particle complex subunit 3"/>
    <property type="match status" value="1"/>
</dbReference>
<organism evidence="1 2">
    <name type="scientific">Halalkalibacter wakoensis JCM 9140</name>
    <dbReference type="NCBI Taxonomy" id="1236970"/>
    <lineage>
        <taxon>Bacteria</taxon>
        <taxon>Bacillati</taxon>
        <taxon>Bacillota</taxon>
        <taxon>Bacilli</taxon>
        <taxon>Bacillales</taxon>
        <taxon>Bacillaceae</taxon>
        <taxon>Halalkalibacter</taxon>
    </lineage>
</organism>
<dbReference type="RefSeq" id="WP_034745403.1">
    <property type="nucleotide sequence ID" value="NZ_BAUT01000019.1"/>
</dbReference>
<dbReference type="Pfam" id="PF10702">
    <property type="entry name" value="DUF2507"/>
    <property type="match status" value="1"/>
</dbReference>
<proteinExistence type="predicted"/>
<sequence length="134" mass="15751">MEDRVNQFGYDLIRNDVLKELLGKEHDSILYWVGKTLARKNILSTVEEMIPFFEKAGWGKLSLLQEKKELHIFELKGSWMTDKDERCYQLEAGFLAQQIEHSQGCITGATYKKKKDYILIHVETDKRDAIQEKR</sequence>
<dbReference type="AlphaFoldDB" id="W4Q465"/>
<protein>
    <recommendedName>
        <fullName evidence="3">DUF2507 domain-containing protein</fullName>
    </recommendedName>
</protein>
<evidence type="ECO:0000313" key="2">
    <source>
        <dbReference type="Proteomes" id="UP000018890"/>
    </source>
</evidence>
<accession>W4Q465</accession>
<keyword evidence="2" id="KW-1185">Reference proteome</keyword>
<reference evidence="1" key="1">
    <citation type="journal article" date="2014" name="Genome Announc.">
        <title>Draft Genome Sequences of Three Alkaliphilic Bacillus Strains, Bacillus wakoensis JCM 9140T, Bacillus akibai JCM 9157T, and Bacillus hemicellulosilyticus JCM 9152T.</title>
        <authorList>
            <person name="Yuki M."/>
            <person name="Oshima K."/>
            <person name="Suda W."/>
            <person name="Oshida Y."/>
            <person name="Kitamura K."/>
            <person name="Iida T."/>
            <person name="Hattori M."/>
            <person name="Ohkuma M."/>
        </authorList>
    </citation>
    <scope>NUCLEOTIDE SEQUENCE [LARGE SCALE GENOMIC DNA]</scope>
    <source>
        <strain evidence="1">JCM 9140</strain>
    </source>
</reference>
<dbReference type="Proteomes" id="UP000018890">
    <property type="component" value="Unassembled WGS sequence"/>
</dbReference>
<dbReference type="SUPFAM" id="SSF111126">
    <property type="entry name" value="Ligand-binding domain in the NO signalling and Golgi transport"/>
    <property type="match status" value="1"/>
</dbReference>
<dbReference type="STRING" id="1236970.JCM9140_2193"/>
<name>W4Q465_9BACI</name>
<evidence type="ECO:0000313" key="1">
    <source>
        <dbReference type="EMBL" id="GAE26159.1"/>
    </source>
</evidence>
<dbReference type="EMBL" id="BAUT01000019">
    <property type="protein sequence ID" value="GAE26159.1"/>
    <property type="molecule type" value="Genomic_DNA"/>
</dbReference>